<protein>
    <recommendedName>
        <fullName evidence="4">Lipoprotein</fullName>
    </recommendedName>
</protein>
<evidence type="ECO:0000313" key="3">
    <source>
        <dbReference type="Proteomes" id="UP000217076"/>
    </source>
</evidence>
<dbReference type="EMBL" id="FNCV01000003">
    <property type="protein sequence ID" value="SDG88499.1"/>
    <property type="molecule type" value="Genomic_DNA"/>
</dbReference>
<reference evidence="3" key="1">
    <citation type="submission" date="2016-10" db="EMBL/GenBank/DDBJ databases">
        <authorList>
            <person name="Varghese N."/>
            <person name="Submissions S."/>
        </authorList>
    </citation>
    <scope>NUCLEOTIDE SEQUENCE [LARGE SCALE GENOMIC DNA]</scope>
    <source>
        <strain evidence="3">930I</strain>
    </source>
</reference>
<evidence type="ECO:0000256" key="1">
    <source>
        <dbReference type="SAM" id="SignalP"/>
    </source>
</evidence>
<dbReference type="RefSeq" id="WP_092616827.1">
    <property type="nucleotide sequence ID" value="NZ_FNCV01000003.1"/>
</dbReference>
<sequence length="123" mass="13519">MSPPSLLPRIACALALMTPLAGCVDGGMTPTLLAWDTVSLINTDKTMGDHAMSFYRGKDCSTVRAYYGGPYCIEHDRYTPPPPQEMYCYRSLGDVTCFERPDPYVSSRQLVGTPVYTPASGQR</sequence>
<gene>
    <name evidence="2" type="ORF">SAMN05421742_103120</name>
</gene>
<proteinExistence type="predicted"/>
<keyword evidence="1" id="KW-0732">Signal</keyword>
<dbReference type="OrthoDB" id="7362049at2"/>
<dbReference type="AlphaFoldDB" id="A0A1G7XWE7"/>
<dbReference type="Proteomes" id="UP000217076">
    <property type="component" value="Unassembled WGS sequence"/>
</dbReference>
<keyword evidence="3" id="KW-1185">Reference proteome</keyword>
<name>A0A1G7XWE7_9PROT</name>
<feature type="chain" id="PRO_5011495162" description="Lipoprotein" evidence="1">
    <location>
        <begin position="24"/>
        <end position="123"/>
    </location>
</feature>
<accession>A0A1G7XWE7</accession>
<organism evidence="2 3">
    <name type="scientific">Roseospirillum parvum</name>
    <dbReference type="NCBI Taxonomy" id="83401"/>
    <lineage>
        <taxon>Bacteria</taxon>
        <taxon>Pseudomonadati</taxon>
        <taxon>Pseudomonadota</taxon>
        <taxon>Alphaproteobacteria</taxon>
        <taxon>Rhodospirillales</taxon>
        <taxon>Rhodospirillaceae</taxon>
        <taxon>Roseospirillum</taxon>
    </lineage>
</organism>
<evidence type="ECO:0000313" key="2">
    <source>
        <dbReference type="EMBL" id="SDG88499.1"/>
    </source>
</evidence>
<evidence type="ECO:0008006" key="4">
    <source>
        <dbReference type="Google" id="ProtNLM"/>
    </source>
</evidence>
<feature type="signal peptide" evidence="1">
    <location>
        <begin position="1"/>
        <end position="23"/>
    </location>
</feature>